<dbReference type="EC" id="3.1.3.48" evidence="2"/>
<dbReference type="InterPro" id="IPR020422">
    <property type="entry name" value="TYR_PHOSPHATASE_DUAL_dom"/>
</dbReference>
<comment type="similarity">
    <text evidence="1">Belongs to the protein-tyrosine phosphatase family. Non-receptor class dual specificity subfamily.</text>
</comment>
<comment type="caution">
    <text evidence="7">The sequence shown here is derived from an EMBL/GenBank/DDBJ whole genome shotgun (WGS) entry which is preliminary data.</text>
</comment>
<keyword evidence="4" id="KW-0904">Protein phosphatase</keyword>
<evidence type="ECO:0000256" key="1">
    <source>
        <dbReference type="ARBA" id="ARBA00008601"/>
    </source>
</evidence>
<dbReference type="CDD" id="cd14498">
    <property type="entry name" value="DSP"/>
    <property type="match status" value="1"/>
</dbReference>
<evidence type="ECO:0000313" key="9">
    <source>
        <dbReference type="Proteomes" id="UP000663829"/>
    </source>
</evidence>
<dbReference type="PROSITE" id="PS50054">
    <property type="entry name" value="TYR_PHOSPHATASE_DUAL"/>
    <property type="match status" value="1"/>
</dbReference>
<keyword evidence="3" id="KW-0378">Hydrolase</keyword>
<dbReference type="GO" id="GO:0043409">
    <property type="term" value="P:negative regulation of MAPK cascade"/>
    <property type="evidence" value="ECO:0007669"/>
    <property type="project" value="TreeGrafter"/>
</dbReference>
<dbReference type="AlphaFoldDB" id="A0A815AKI9"/>
<dbReference type="InterPro" id="IPR016130">
    <property type="entry name" value="Tyr_Pase_AS"/>
</dbReference>
<dbReference type="OrthoDB" id="10252009at2759"/>
<dbReference type="InterPro" id="IPR000340">
    <property type="entry name" value="Dual-sp_phosphatase_cat-dom"/>
</dbReference>
<sequence length="174" mass="19836">MASRPLKFDCSELIKDFLYLGSAPTSKNINGLKTLNITHIVNLAGKCHFPSDFIYGEFHIPDRSESTEKFDEHLEPLLKFIDEARTTPGHNSRVLVHCQGGISRTPTIAIIYLMHSLHMTLNDAFQLVQEKRPNMRPNTDHLKKLLKVEQSMFGKNSISEEALQTFLVNKTRKT</sequence>
<evidence type="ECO:0000256" key="3">
    <source>
        <dbReference type="ARBA" id="ARBA00022801"/>
    </source>
</evidence>
<evidence type="ECO:0000259" key="6">
    <source>
        <dbReference type="PROSITE" id="PS50056"/>
    </source>
</evidence>
<dbReference type="SMART" id="SM00195">
    <property type="entry name" value="DSPc"/>
    <property type="match status" value="1"/>
</dbReference>
<protein>
    <recommendedName>
        <fullName evidence="2">protein-tyrosine-phosphatase</fullName>
        <ecNumber evidence="2">3.1.3.48</ecNumber>
    </recommendedName>
</protein>
<gene>
    <name evidence="7" type="ORF">GPM918_LOCUS26423</name>
    <name evidence="8" type="ORF">SRO942_LOCUS26577</name>
</gene>
<dbReference type="PROSITE" id="PS50056">
    <property type="entry name" value="TYR_PHOSPHATASE_2"/>
    <property type="match status" value="1"/>
</dbReference>
<dbReference type="Proteomes" id="UP000681722">
    <property type="component" value="Unassembled WGS sequence"/>
</dbReference>
<reference evidence="7" key="1">
    <citation type="submission" date="2021-02" db="EMBL/GenBank/DDBJ databases">
        <authorList>
            <person name="Nowell W R."/>
        </authorList>
    </citation>
    <scope>NUCLEOTIDE SEQUENCE</scope>
</reference>
<evidence type="ECO:0000256" key="2">
    <source>
        <dbReference type="ARBA" id="ARBA00013064"/>
    </source>
</evidence>
<feature type="domain" description="Tyrosine specific protein phosphatases" evidence="6">
    <location>
        <begin position="78"/>
        <end position="143"/>
    </location>
</feature>
<accession>A0A815AKI9</accession>
<dbReference type="Pfam" id="PF00782">
    <property type="entry name" value="DSPc"/>
    <property type="match status" value="1"/>
</dbReference>
<dbReference type="GO" id="GO:0004725">
    <property type="term" value="F:protein tyrosine phosphatase activity"/>
    <property type="evidence" value="ECO:0007669"/>
    <property type="project" value="UniProtKB-EC"/>
</dbReference>
<dbReference type="SMART" id="SM00404">
    <property type="entry name" value="PTPc_motif"/>
    <property type="match status" value="1"/>
</dbReference>
<evidence type="ECO:0000256" key="4">
    <source>
        <dbReference type="ARBA" id="ARBA00022912"/>
    </source>
</evidence>
<dbReference type="PANTHER" id="PTHR10159">
    <property type="entry name" value="DUAL SPECIFICITY PROTEIN PHOSPHATASE"/>
    <property type="match status" value="1"/>
</dbReference>
<dbReference type="Proteomes" id="UP000663829">
    <property type="component" value="Unassembled WGS sequence"/>
</dbReference>
<evidence type="ECO:0000313" key="7">
    <source>
        <dbReference type="EMBL" id="CAF1257200.1"/>
    </source>
</evidence>
<evidence type="ECO:0000313" key="8">
    <source>
        <dbReference type="EMBL" id="CAF4031568.1"/>
    </source>
</evidence>
<organism evidence="7 9">
    <name type="scientific">Didymodactylos carnosus</name>
    <dbReference type="NCBI Taxonomy" id="1234261"/>
    <lineage>
        <taxon>Eukaryota</taxon>
        <taxon>Metazoa</taxon>
        <taxon>Spiralia</taxon>
        <taxon>Gnathifera</taxon>
        <taxon>Rotifera</taxon>
        <taxon>Eurotatoria</taxon>
        <taxon>Bdelloidea</taxon>
        <taxon>Philodinida</taxon>
        <taxon>Philodinidae</taxon>
        <taxon>Didymodactylos</taxon>
    </lineage>
</organism>
<name>A0A815AKI9_9BILA</name>
<proteinExistence type="inferred from homology"/>
<dbReference type="PROSITE" id="PS00383">
    <property type="entry name" value="TYR_PHOSPHATASE_1"/>
    <property type="match status" value="1"/>
</dbReference>
<dbReference type="EMBL" id="CAJOBC010017150">
    <property type="protein sequence ID" value="CAF4031568.1"/>
    <property type="molecule type" value="Genomic_DNA"/>
</dbReference>
<dbReference type="InterPro" id="IPR003595">
    <property type="entry name" value="Tyr_Pase_cat"/>
</dbReference>
<dbReference type="Gene3D" id="3.90.190.10">
    <property type="entry name" value="Protein tyrosine phosphatase superfamily"/>
    <property type="match status" value="1"/>
</dbReference>
<dbReference type="InterPro" id="IPR000387">
    <property type="entry name" value="Tyr_Pase_dom"/>
</dbReference>
<dbReference type="EMBL" id="CAJNOQ010010643">
    <property type="protein sequence ID" value="CAF1257200.1"/>
    <property type="molecule type" value="Genomic_DNA"/>
</dbReference>
<dbReference type="PANTHER" id="PTHR10159:SF519">
    <property type="entry name" value="DUAL SPECIFICITY PROTEIN PHOSPHATASE MPK3"/>
    <property type="match status" value="1"/>
</dbReference>
<dbReference type="GO" id="GO:0005737">
    <property type="term" value="C:cytoplasm"/>
    <property type="evidence" value="ECO:0007669"/>
    <property type="project" value="TreeGrafter"/>
</dbReference>
<evidence type="ECO:0000259" key="5">
    <source>
        <dbReference type="PROSITE" id="PS50054"/>
    </source>
</evidence>
<keyword evidence="9" id="KW-1185">Reference proteome</keyword>
<dbReference type="InterPro" id="IPR029021">
    <property type="entry name" value="Prot-tyrosine_phosphatase-like"/>
</dbReference>
<dbReference type="SUPFAM" id="SSF52799">
    <property type="entry name" value="(Phosphotyrosine protein) phosphatases II"/>
    <property type="match status" value="1"/>
</dbReference>
<feature type="domain" description="Tyrosine-protein phosphatase" evidence="5">
    <location>
        <begin position="9"/>
        <end position="155"/>
    </location>
</feature>